<feature type="domain" description="Fungal-type protein kinase" evidence="2">
    <location>
        <begin position="340"/>
        <end position="599"/>
    </location>
</feature>
<dbReference type="Gene3D" id="1.10.510.10">
    <property type="entry name" value="Transferase(Phosphotransferase) domain 1"/>
    <property type="match status" value="1"/>
</dbReference>
<dbReference type="InterPro" id="IPR040976">
    <property type="entry name" value="Pkinase_fungal"/>
</dbReference>
<dbReference type="PANTHER" id="PTHR38248">
    <property type="entry name" value="FUNK1 6"/>
    <property type="match status" value="1"/>
</dbReference>
<name>A0AAD4HCU0_9AGAM</name>
<proteinExistence type="predicted"/>
<sequence length="740" mass="83910">MPHYRSVDSGLKLASLPVGPSTNYADVSSMDKLTTSELNRLITHESQNKTDGNDIGHLLPFIFKSFETPLPTADTLRHTDTSLLYDPTISAWPLALPVEGQSIEQTFPLFLNSLNKALAKSFSSGTGHTLPPLWYGSHTTKPIGDDAVQHKPDLCLSNEVELQWSNILVVAELTSSQYSPAERAGKTLDTKAWLIFREQLWRCFVLCLSFCNEYRELRVHVYDHSGGIVTQPVNIHQEPDKFRYIMACIVYGTRDCIGFDSTMSINPTQSRSAALWDRNVKNLSRRKKTVKNRSDSHVQLEPHSMDPYIKYLSPSSATEPPQTETESPLPSSSPNNNVIGKMKVNEHEYDLLRVLFSGQGLVGRGTVCYLARRDGEEYIIKDHWVKSYGERTQESMDIVMNEVDMLEAMKNVPGVPKLVEFWLVKVTPNQPDDTQIYRQKIHNSTMGMYCTHVHLILKPKARRLQEFRSRKELVRTLRDIALIQRCAYEEHHILHRDCSLNNAMIEDIEGGGSRGVLIDWEFAVRITKDNKYPTGGTGTIPFMSILALSKVAQIQYTQSQTEGTQLKTASSSKPIQIGTVEHTYLDDLESLFYVFAWVCIMFKGPAGAVRHLNEVADHPGGKVTPWLPHEWNGSPLDANACAYKKFFFVQHTTGKARLHEQFAPYFQDLVTLAEEWYELVKKGETDTYFNDIIALLSKHVDTLADDEKDPQFVRDQIELQESLKGLTDKLKHISEEEEDA</sequence>
<organism evidence="3 4">
    <name type="scientific">Suillus fuscotomentosus</name>
    <dbReference type="NCBI Taxonomy" id="1912939"/>
    <lineage>
        <taxon>Eukaryota</taxon>
        <taxon>Fungi</taxon>
        <taxon>Dikarya</taxon>
        <taxon>Basidiomycota</taxon>
        <taxon>Agaricomycotina</taxon>
        <taxon>Agaricomycetes</taxon>
        <taxon>Agaricomycetidae</taxon>
        <taxon>Boletales</taxon>
        <taxon>Suillineae</taxon>
        <taxon>Suillaceae</taxon>
        <taxon>Suillus</taxon>
    </lineage>
</organism>
<evidence type="ECO:0000313" key="4">
    <source>
        <dbReference type="Proteomes" id="UP001195769"/>
    </source>
</evidence>
<dbReference type="RefSeq" id="XP_041217007.1">
    <property type="nucleotide sequence ID" value="XM_041368766.1"/>
</dbReference>
<dbReference type="GeneID" id="64663064"/>
<evidence type="ECO:0000259" key="2">
    <source>
        <dbReference type="Pfam" id="PF17667"/>
    </source>
</evidence>
<dbReference type="PANTHER" id="PTHR38248:SF2">
    <property type="entry name" value="FUNK1 11"/>
    <property type="match status" value="1"/>
</dbReference>
<keyword evidence="4" id="KW-1185">Reference proteome</keyword>
<dbReference type="Proteomes" id="UP001195769">
    <property type="component" value="Unassembled WGS sequence"/>
</dbReference>
<feature type="compositionally biased region" description="Low complexity" evidence="1">
    <location>
        <begin position="313"/>
        <end position="334"/>
    </location>
</feature>
<feature type="region of interest" description="Disordered" evidence="1">
    <location>
        <begin position="307"/>
        <end position="339"/>
    </location>
</feature>
<protein>
    <recommendedName>
        <fullName evidence="2">Fungal-type protein kinase domain-containing protein</fullName>
    </recommendedName>
</protein>
<dbReference type="Pfam" id="PF17667">
    <property type="entry name" value="Pkinase_fungal"/>
    <property type="match status" value="2"/>
</dbReference>
<evidence type="ECO:0000313" key="3">
    <source>
        <dbReference type="EMBL" id="KAG1887931.1"/>
    </source>
</evidence>
<dbReference type="InterPro" id="IPR011009">
    <property type="entry name" value="Kinase-like_dom_sf"/>
</dbReference>
<feature type="domain" description="Fungal-type protein kinase" evidence="2">
    <location>
        <begin position="158"/>
        <end position="275"/>
    </location>
</feature>
<reference evidence="3" key="1">
    <citation type="journal article" date="2020" name="New Phytol.">
        <title>Comparative genomics reveals dynamic genome evolution in host specialist ectomycorrhizal fungi.</title>
        <authorList>
            <person name="Lofgren L.A."/>
            <person name="Nguyen N.H."/>
            <person name="Vilgalys R."/>
            <person name="Ruytinx J."/>
            <person name="Liao H.L."/>
            <person name="Branco S."/>
            <person name="Kuo A."/>
            <person name="LaButti K."/>
            <person name="Lipzen A."/>
            <person name="Andreopoulos W."/>
            <person name="Pangilinan J."/>
            <person name="Riley R."/>
            <person name="Hundley H."/>
            <person name="Na H."/>
            <person name="Barry K."/>
            <person name="Grigoriev I.V."/>
            <person name="Stajich J.E."/>
            <person name="Kennedy P.G."/>
        </authorList>
    </citation>
    <scope>NUCLEOTIDE SEQUENCE</scope>
    <source>
        <strain evidence="3">FC203</strain>
    </source>
</reference>
<evidence type="ECO:0000256" key="1">
    <source>
        <dbReference type="SAM" id="MobiDB-lite"/>
    </source>
</evidence>
<dbReference type="SUPFAM" id="SSF56112">
    <property type="entry name" value="Protein kinase-like (PK-like)"/>
    <property type="match status" value="1"/>
</dbReference>
<accession>A0AAD4HCU0</accession>
<dbReference type="AlphaFoldDB" id="A0AAD4HCU0"/>
<gene>
    <name evidence="3" type="ORF">F5891DRAFT_1199463</name>
</gene>
<comment type="caution">
    <text evidence="3">The sequence shown here is derived from an EMBL/GenBank/DDBJ whole genome shotgun (WGS) entry which is preliminary data.</text>
</comment>
<dbReference type="EMBL" id="JABBWK010000189">
    <property type="protein sequence ID" value="KAG1887931.1"/>
    <property type="molecule type" value="Genomic_DNA"/>
</dbReference>